<sequence>MGKKVMVGEQRELMGRSAWGCGRKSGRKLIGKWDPKAAGGGDLERMGWLMARDLEEEAWVRVKGLPLSLWTPSILRRVGDECGGFVAMDGPTERMEDLRWARLLVKTKRGMWPSSIEIEVEKTTFLLPMWWEAMSLIRKKSEVCRSAEGCEEGDDGDTRAGRRVEEWSSAGIKAQLRSDDVMDGLPDGKERAKRQRESPRGELWATSWAFYGSKSVQWAVFERATGEGAQRGGPPQRSGPKESNSGPLGVSAQSGLLVDANIELEFLRVREMETEIVQKANSLEELVDSALHKEVMRYEALSSLGGLRVSGNSSSSLMITLGRTPEGEFFDHSGEVREFCQIDKASQGQEAEGTRAYGSACWELVEFKGSLATAREQEGGSSQNEIQDERGEEDLDWQESSLARDGQIFRVEGPECVWLGWGILICWDKRVLELLEWEGVVVGRSRGNQKNLGGAWCLGGDFNITLAQGERNRQGRITSAIRRFAEVVDDLGLVDLHLQGGAFTWTGGLNNMSRARLDRFLVSPCWLDQFSRGIEVRGSAGFRLSAKLKELKQKLKVWNREEFGNLESNKEAAIQQVEYWDRVEDERSLSMEELACKKEAKEVYAKWVELEETHWRQASRELWLKAGPDGPDGNEWGLKPQAHQPFGGLYKLLAKVLANRLKKVIDKVVSHDQNAFVKGRQILDASLIANEVIDNWNKKGDKGVICKLDIEKAYDSINWQFLLKVMDKMGFGAKWLRWMWWCISTAKFSVIVNGTPAGFFSSSKGLHQGDPLSPYLFVMGMEVLSVLIRRAMEGGFISGCKIQRNRAASGLKINLAKSEVILVGEVQRIEEMVVELGCRVGKLPSVYLGLPPGVPNKAAYG</sequence>
<gene>
    <name evidence="3" type="primary">LORF2_116</name>
    <name evidence="3" type="ORF">CK203_052240</name>
</gene>
<evidence type="ECO:0000259" key="2">
    <source>
        <dbReference type="Pfam" id="PF00078"/>
    </source>
</evidence>
<dbReference type="Pfam" id="PF00078">
    <property type="entry name" value="RVT_1"/>
    <property type="match status" value="1"/>
</dbReference>
<dbReference type="PANTHER" id="PTHR46890">
    <property type="entry name" value="NON-LTR RETROLELEMENT REVERSE TRANSCRIPTASE-LIKE PROTEIN-RELATED"/>
    <property type="match status" value="1"/>
</dbReference>
<organism evidence="3 4">
    <name type="scientific">Vitis vinifera</name>
    <name type="common">Grape</name>
    <dbReference type="NCBI Taxonomy" id="29760"/>
    <lineage>
        <taxon>Eukaryota</taxon>
        <taxon>Viridiplantae</taxon>
        <taxon>Streptophyta</taxon>
        <taxon>Embryophyta</taxon>
        <taxon>Tracheophyta</taxon>
        <taxon>Spermatophyta</taxon>
        <taxon>Magnoliopsida</taxon>
        <taxon>eudicotyledons</taxon>
        <taxon>Gunneridae</taxon>
        <taxon>Pentapetalae</taxon>
        <taxon>rosids</taxon>
        <taxon>Vitales</taxon>
        <taxon>Vitaceae</taxon>
        <taxon>Viteae</taxon>
        <taxon>Vitis</taxon>
    </lineage>
</organism>
<feature type="compositionally biased region" description="Polar residues" evidence="1">
    <location>
        <begin position="241"/>
        <end position="252"/>
    </location>
</feature>
<dbReference type="InterPro" id="IPR000477">
    <property type="entry name" value="RT_dom"/>
</dbReference>
<evidence type="ECO:0000313" key="4">
    <source>
        <dbReference type="Proteomes" id="UP000288805"/>
    </source>
</evidence>
<dbReference type="Proteomes" id="UP000288805">
    <property type="component" value="Unassembled WGS sequence"/>
</dbReference>
<dbReference type="InterPro" id="IPR052343">
    <property type="entry name" value="Retrotransposon-Effector_Assoc"/>
</dbReference>
<proteinExistence type="predicted"/>
<dbReference type="AlphaFoldDB" id="A0A438GPJ0"/>
<dbReference type="InterPro" id="IPR036691">
    <property type="entry name" value="Endo/exonu/phosph_ase_sf"/>
</dbReference>
<evidence type="ECO:0000256" key="1">
    <source>
        <dbReference type="SAM" id="MobiDB-lite"/>
    </source>
</evidence>
<feature type="domain" description="Reverse transcriptase" evidence="2">
    <location>
        <begin position="649"/>
        <end position="792"/>
    </location>
</feature>
<reference evidence="3 4" key="1">
    <citation type="journal article" date="2018" name="PLoS Genet.">
        <title>Population sequencing reveals clonal diversity and ancestral inbreeding in the grapevine cultivar Chardonnay.</title>
        <authorList>
            <person name="Roach M.J."/>
            <person name="Johnson D.L."/>
            <person name="Bohlmann J."/>
            <person name="van Vuuren H.J."/>
            <person name="Jones S.J."/>
            <person name="Pretorius I.S."/>
            <person name="Schmidt S.A."/>
            <person name="Borneman A.R."/>
        </authorList>
    </citation>
    <scope>NUCLEOTIDE SEQUENCE [LARGE SCALE GENOMIC DNA]</scope>
    <source>
        <strain evidence="4">cv. Chardonnay</strain>
        <tissue evidence="3">Leaf</tissue>
    </source>
</reference>
<dbReference type="Gene3D" id="3.60.10.10">
    <property type="entry name" value="Endonuclease/exonuclease/phosphatase"/>
    <property type="match status" value="1"/>
</dbReference>
<dbReference type="SUPFAM" id="SSF56672">
    <property type="entry name" value="DNA/RNA polymerases"/>
    <property type="match status" value="1"/>
</dbReference>
<comment type="caution">
    <text evidence="3">The sequence shown here is derived from an EMBL/GenBank/DDBJ whole genome shotgun (WGS) entry which is preliminary data.</text>
</comment>
<protein>
    <submittedName>
        <fullName evidence="3">LINE-1 retrotransposable element ORF2 protein</fullName>
    </submittedName>
</protein>
<feature type="region of interest" description="Disordered" evidence="1">
    <location>
        <begin position="374"/>
        <end position="397"/>
    </location>
</feature>
<accession>A0A438GPJ0</accession>
<dbReference type="SUPFAM" id="SSF56219">
    <property type="entry name" value="DNase I-like"/>
    <property type="match status" value="1"/>
</dbReference>
<evidence type="ECO:0000313" key="3">
    <source>
        <dbReference type="EMBL" id="RVW74136.1"/>
    </source>
</evidence>
<dbReference type="PANTHER" id="PTHR46890:SF1">
    <property type="entry name" value="REVERSE TRANSCRIPTASE DOMAIN-CONTAINING PROTEIN"/>
    <property type="match status" value="1"/>
</dbReference>
<dbReference type="CDD" id="cd01650">
    <property type="entry name" value="RT_nLTR_like"/>
    <property type="match status" value="1"/>
</dbReference>
<dbReference type="EMBL" id="QGNW01000376">
    <property type="protein sequence ID" value="RVW74136.1"/>
    <property type="molecule type" value="Genomic_DNA"/>
</dbReference>
<dbReference type="InterPro" id="IPR043502">
    <property type="entry name" value="DNA/RNA_pol_sf"/>
</dbReference>
<feature type="region of interest" description="Disordered" evidence="1">
    <location>
        <begin position="226"/>
        <end position="252"/>
    </location>
</feature>
<name>A0A438GPJ0_VITVI</name>
<feature type="region of interest" description="Disordered" evidence="1">
    <location>
        <begin position="178"/>
        <end position="198"/>
    </location>
</feature>